<dbReference type="Pfam" id="PF08240">
    <property type="entry name" value="ADH_N"/>
    <property type="match status" value="1"/>
</dbReference>
<dbReference type="EMBL" id="CP034438">
    <property type="protein sequence ID" value="AZN30107.1"/>
    <property type="molecule type" value="Genomic_DNA"/>
</dbReference>
<dbReference type="CDD" id="cd08253">
    <property type="entry name" value="zeta_crystallin"/>
    <property type="match status" value="1"/>
</dbReference>
<keyword evidence="1" id="KW-0521">NADP</keyword>
<dbReference type="AlphaFoldDB" id="A0A3Q8WUC5"/>
<gene>
    <name evidence="3" type="ORF">EJO69_07135</name>
</gene>
<dbReference type="PANTHER" id="PTHR44154">
    <property type="entry name" value="QUINONE OXIDOREDUCTASE"/>
    <property type="match status" value="1"/>
</dbReference>
<dbReference type="SUPFAM" id="SSF50129">
    <property type="entry name" value="GroES-like"/>
    <property type="match status" value="1"/>
</dbReference>
<evidence type="ECO:0000256" key="1">
    <source>
        <dbReference type="ARBA" id="ARBA00022857"/>
    </source>
</evidence>
<dbReference type="SUPFAM" id="SSF51735">
    <property type="entry name" value="NAD(P)-binding Rossmann-fold domains"/>
    <property type="match status" value="1"/>
</dbReference>
<dbReference type="SMART" id="SM00829">
    <property type="entry name" value="PKS_ER"/>
    <property type="match status" value="1"/>
</dbReference>
<dbReference type="InterPro" id="IPR051603">
    <property type="entry name" value="Zinc-ADH_QOR/CCCR"/>
</dbReference>
<dbReference type="Gene3D" id="3.90.180.10">
    <property type="entry name" value="Medium-chain alcohol dehydrogenases, catalytic domain"/>
    <property type="match status" value="1"/>
</dbReference>
<dbReference type="GO" id="GO:0016491">
    <property type="term" value="F:oxidoreductase activity"/>
    <property type="evidence" value="ECO:0007669"/>
    <property type="project" value="InterPro"/>
</dbReference>
<protein>
    <submittedName>
        <fullName evidence="3">NADPH:quinone reductase</fullName>
    </submittedName>
</protein>
<dbReference type="InterPro" id="IPR020843">
    <property type="entry name" value="ER"/>
</dbReference>
<dbReference type="RefSeq" id="WP_126040570.1">
    <property type="nucleotide sequence ID" value="NZ_CP034438.1"/>
</dbReference>
<dbReference type="InterPro" id="IPR011032">
    <property type="entry name" value="GroES-like_sf"/>
</dbReference>
<proteinExistence type="predicted"/>
<feature type="domain" description="Enoyl reductase (ER)" evidence="2">
    <location>
        <begin position="14"/>
        <end position="337"/>
    </location>
</feature>
<dbReference type="Proteomes" id="UP000270021">
    <property type="component" value="Chromosome"/>
</dbReference>
<keyword evidence="4" id="KW-1185">Reference proteome</keyword>
<evidence type="ECO:0000313" key="3">
    <source>
        <dbReference type="EMBL" id="AZN30107.1"/>
    </source>
</evidence>
<evidence type="ECO:0000313" key="4">
    <source>
        <dbReference type="Proteomes" id="UP000270021"/>
    </source>
</evidence>
<dbReference type="InterPro" id="IPR036291">
    <property type="entry name" value="NAD(P)-bd_dom_sf"/>
</dbReference>
<dbReference type="Gene3D" id="3.40.50.720">
    <property type="entry name" value="NAD(P)-binding Rossmann-like Domain"/>
    <property type="match status" value="1"/>
</dbReference>
<dbReference type="KEGG" id="fsl:EJO69_07135"/>
<name>A0A3Q8WUC5_9ACTO</name>
<dbReference type="InterPro" id="IPR013154">
    <property type="entry name" value="ADH-like_N"/>
</dbReference>
<reference evidence="3 4" key="1">
    <citation type="submission" date="2018-12" db="EMBL/GenBank/DDBJ databases">
        <title>Complete genome sequence of Flaviflexus salsibiostraticola KCTC 33148.</title>
        <authorList>
            <person name="Bae J.-W."/>
        </authorList>
    </citation>
    <scope>NUCLEOTIDE SEQUENCE [LARGE SCALE GENOMIC DNA]</scope>
    <source>
        <strain evidence="3 4">KCTC 33148</strain>
    </source>
</reference>
<dbReference type="OrthoDB" id="7355832at2"/>
<dbReference type="Pfam" id="PF00107">
    <property type="entry name" value="ADH_zinc_N"/>
    <property type="match status" value="1"/>
</dbReference>
<organism evidence="3 4">
    <name type="scientific">Flaviflexus salsibiostraticola</name>
    <dbReference type="NCBI Taxonomy" id="1282737"/>
    <lineage>
        <taxon>Bacteria</taxon>
        <taxon>Bacillati</taxon>
        <taxon>Actinomycetota</taxon>
        <taxon>Actinomycetes</taxon>
        <taxon>Actinomycetales</taxon>
        <taxon>Actinomycetaceae</taxon>
        <taxon>Flaviflexus</taxon>
    </lineage>
</organism>
<accession>A0A3Q8WUC5</accession>
<dbReference type="PANTHER" id="PTHR44154:SF1">
    <property type="entry name" value="QUINONE OXIDOREDUCTASE"/>
    <property type="match status" value="1"/>
</dbReference>
<evidence type="ECO:0000259" key="2">
    <source>
        <dbReference type="SMART" id="SM00829"/>
    </source>
</evidence>
<dbReference type="InterPro" id="IPR013149">
    <property type="entry name" value="ADH-like_C"/>
</dbReference>
<sequence length="339" mass="35609">MVDQPRVARYRQFGDPSVIGVEAQDVPDPGPHDVVVEIRRSGINPLDVKTRAGAQNVPIPEGGLIPHTDGAGIIRRLGSDAAGLTEGQRVWVWGVGREVGTAANLAVVPAERVMPLPENASFDLGASLGIPAITAALCLSRHEDRLIVPSTYALAGRSVLVRGGGAVAHFTIQLAKHLGARVVVAASPSKLQAVELAGADASVDRTRTDAQQALRELSPDGYDLIVDVSPAANIQSDIDLAAFRATIALYAREGGNSAEVDFRALQAKNITLRSIRTIELPQDEMQWAADTVTWALEAGALSVGEAHGLPIVLFSLDEIGQAHAAVEAPGFHGKALVTL</sequence>